<feature type="binding site" evidence="3">
    <location>
        <position position="178"/>
    </location>
    <ligand>
        <name>Mg(2+)</name>
        <dbReference type="ChEBI" id="CHEBI:18420"/>
        <label>1</label>
        <note>catalytic</note>
    </ligand>
</feature>
<keyword evidence="3" id="KW-0479">Metal-binding</keyword>
<evidence type="ECO:0000256" key="3">
    <source>
        <dbReference type="PIRSR" id="PIRSR600760-2"/>
    </source>
</evidence>
<dbReference type="InterPro" id="IPR050725">
    <property type="entry name" value="CysQ/Inositol_MonoPase"/>
</dbReference>
<accession>A0A1E7FK45</accession>
<organism evidence="4 5">
    <name type="scientific">Fragilariopsis cylindrus CCMP1102</name>
    <dbReference type="NCBI Taxonomy" id="635003"/>
    <lineage>
        <taxon>Eukaryota</taxon>
        <taxon>Sar</taxon>
        <taxon>Stramenopiles</taxon>
        <taxon>Ochrophyta</taxon>
        <taxon>Bacillariophyta</taxon>
        <taxon>Bacillariophyceae</taxon>
        <taxon>Bacillariophycidae</taxon>
        <taxon>Bacillariales</taxon>
        <taxon>Bacillariaceae</taxon>
        <taxon>Fragilariopsis</taxon>
    </lineage>
</organism>
<evidence type="ECO:0000313" key="5">
    <source>
        <dbReference type="Proteomes" id="UP000095751"/>
    </source>
</evidence>
<dbReference type="EMBL" id="KV784356">
    <property type="protein sequence ID" value="OEU18541.1"/>
    <property type="molecule type" value="Genomic_DNA"/>
</dbReference>
<evidence type="ECO:0000256" key="1">
    <source>
        <dbReference type="ARBA" id="ARBA00009759"/>
    </source>
</evidence>
<dbReference type="Proteomes" id="UP000095751">
    <property type="component" value="Unassembled WGS sequence"/>
</dbReference>
<feature type="binding site" evidence="3">
    <location>
        <position position="80"/>
    </location>
    <ligand>
        <name>Mg(2+)</name>
        <dbReference type="ChEBI" id="CHEBI:18420"/>
        <label>1</label>
        <note>catalytic</note>
    </ligand>
</feature>
<evidence type="ECO:0000313" key="4">
    <source>
        <dbReference type="EMBL" id="OEU18541.1"/>
    </source>
</evidence>
<dbReference type="PANTHER" id="PTHR43028">
    <property type="entry name" value="3'(2'),5'-BISPHOSPHATE NUCLEOTIDASE 1"/>
    <property type="match status" value="1"/>
</dbReference>
<dbReference type="GO" id="GO:0046872">
    <property type="term" value="F:metal ion binding"/>
    <property type="evidence" value="ECO:0007669"/>
    <property type="project" value="UniProtKB-KW"/>
</dbReference>
<keyword evidence="5" id="KW-1185">Reference proteome</keyword>
<keyword evidence="3" id="KW-0460">Magnesium</keyword>
<dbReference type="InParanoid" id="A0A1E7FK45"/>
<comment type="cofactor">
    <cofactor evidence="3">
        <name>Mg(2+)</name>
        <dbReference type="ChEBI" id="CHEBI:18420"/>
    </cofactor>
</comment>
<reference evidence="4 5" key="1">
    <citation type="submission" date="2016-09" db="EMBL/GenBank/DDBJ databases">
        <title>Extensive genetic diversity and differential bi-allelic expression allows diatom success in the polar Southern Ocean.</title>
        <authorList>
            <consortium name="DOE Joint Genome Institute"/>
            <person name="Mock T."/>
            <person name="Otillar R.P."/>
            <person name="Strauss J."/>
            <person name="Dupont C."/>
            <person name="Frickenhaus S."/>
            <person name="Maumus F."/>
            <person name="Mcmullan M."/>
            <person name="Sanges R."/>
            <person name="Schmutz J."/>
            <person name="Toseland A."/>
            <person name="Valas R."/>
            <person name="Veluchamy A."/>
            <person name="Ward B.J."/>
            <person name="Allen A."/>
            <person name="Barry K."/>
            <person name="Falciatore A."/>
            <person name="Ferrante M."/>
            <person name="Fortunato A.E."/>
            <person name="Gloeckner G."/>
            <person name="Gruber A."/>
            <person name="Hipkin R."/>
            <person name="Janech M."/>
            <person name="Kroth P."/>
            <person name="Leese F."/>
            <person name="Lindquist E."/>
            <person name="Lyon B.R."/>
            <person name="Martin J."/>
            <person name="Mayer C."/>
            <person name="Parker M."/>
            <person name="Quesneville H."/>
            <person name="Raymond J."/>
            <person name="Uhlig C."/>
            <person name="Valentin K.U."/>
            <person name="Worden A.Z."/>
            <person name="Armbrust E.V."/>
            <person name="Bowler C."/>
            <person name="Green B."/>
            <person name="Moulton V."/>
            <person name="Van Oosterhout C."/>
            <person name="Grigoriev I."/>
        </authorList>
    </citation>
    <scope>NUCLEOTIDE SEQUENCE [LARGE SCALE GENOMIC DNA]</scope>
    <source>
        <strain evidence="4 5">CCMP1102</strain>
    </source>
</reference>
<evidence type="ECO:0000256" key="2">
    <source>
        <dbReference type="ARBA" id="ARBA00012633"/>
    </source>
</evidence>
<dbReference type="Pfam" id="PF00459">
    <property type="entry name" value="Inositol_P"/>
    <property type="match status" value="1"/>
</dbReference>
<feature type="binding site" evidence="3">
    <location>
        <position position="180"/>
    </location>
    <ligand>
        <name>Mg(2+)</name>
        <dbReference type="ChEBI" id="CHEBI:18420"/>
        <label>1</label>
        <note>catalytic</note>
    </ligand>
</feature>
<comment type="similarity">
    <text evidence="1">Belongs to the inositol monophosphatase superfamily.</text>
</comment>
<dbReference type="KEGG" id="fcy:FRACYDRAFT_268346"/>
<dbReference type="PANTHER" id="PTHR43028:SF5">
    <property type="entry name" value="3'(2'),5'-BISPHOSPHATE NUCLEOTIDASE 1"/>
    <property type="match status" value="1"/>
</dbReference>
<feature type="binding site" evidence="3">
    <location>
        <position position="181"/>
    </location>
    <ligand>
        <name>Mg(2+)</name>
        <dbReference type="ChEBI" id="CHEBI:18420"/>
        <label>1</label>
        <note>catalytic</note>
    </ligand>
</feature>
<proteinExistence type="inferred from homology"/>
<dbReference type="SUPFAM" id="SSF56655">
    <property type="entry name" value="Carbohydrate phosphatase"/>
    <property type="match status" value="1"/>
</dbReference>
<dbReference type="AlphaFoldDB" id="A0A1E7FK45"/>
<dbReference type="OrthoDB" id="74460at2759"/>
<dbReference type="EC" id="3.1.3.7" evidence="2"/>
<dbReference type="GO" id="GO:0008441">
    <property type="term" value="F:3'(2'),5'-bisphosphate nucleotidase activity"/>
    <property type="evidence" value="ECO:0007669"/>
    <property type="project" value="UniProtKB-EC"/>
</dbReference>
<dbReference type="Gene3D" id="3.30.540.10">
    <property type="entry name" value="Fructose-1,6-Bisphosphatase, subunit A, domain 1"/>
    <property type="match status" value="1"/>
</dbReference>
<feature type="non-terminal residue" evidence="4">
    <location>
        <position position="232"/>
    </location>
</feature>
<dbReference type="InterPro" id="IPR000760">
    <property type="entry name" value="Inositol_monophosphatase-like"/>
</dbReference>
<sequence length="232" mass="25653">MASSSENNENSSKTVNLLDLAASCLSSAIVAADQITSFTKTKNARLKHDGSFVTDADMAAQKVIVDGIRKISNLVRIVGEENEEEMKSSTIIGYENQLDTMYQLAKKEILIRYNYKHRDDNDDELPLAKQQQQQVEEESATPEIEETVPSKTTAKATTKINKMEVYEVDVQRVSIFVDPLDATGSYAKGDYDPVSILVAIVLDNQPCFGVICKPFGCPKQTSILETESVAIY</sequence>
<protein>
    <recommendedName>
        <fullName evidence="2">3'(2'),5'-bisphosphate nucleotidase</fullName>
        <ecNumber evidence="2">3.1.3.7</ecNumber>
    </recommendedName>
</protein>
<name>A0A1E7FK45_9STRA</name>
<gene>
    <name evidence="4" type="primary">IMP3</name>
    <name evidence="4" type="ORF">FRACYDRAFT_268346</name>
</gene>